<feature type="chain" id="PRO_5011477913" evidence="1">
    <location>
        <begin position="24"/>
        <end position="136"/>
    </location>
</feature>
<dbReference type="AlphaFoldDB" id="A0A1G7FIY0"/>
<dbReference type="RefSeq" id="WP_092787384.1">
    <property type="nucleotide sequence ID" value="NZ_FNAP01000011.1"/>
</dbReference>
<feature type="signal peptide" evidence="1">
    <location>
        <begin position="1"/>
        <end position="23"/>
    </location>
</feature>
<name>A0A1G7FIY0_9PROT</name>
<keyword evidence="1" id="KW-0732">Signal</keyword>
<gene>
    <name evidence="2" type="ORF">SAMN05421720_11191</name>
</gene>
<organism evidence="2 3">
    <name type="scientific">Rhodospira trueperi</name>
    <dbReference type="NCBI Taxonomy" id="69960"/>
    <lineage>
        <taxon>Bacteria</taxon>
        <taxon>Pseudomonadati</taxon>
        <taxon>Pseudomonadota</taxon>
        <taxon>Alphaproteobacteria</taxon>
        <taxon>Rhodospirillales</taxon>
        <taxon>Rhodospirillaceae</taxon>
        <taxon>Rhodospira</taxon>
    </lineage>
</organism>
<evidence type="ECO:0000313" key="2">
    <source>
        <dbReference type="EMBL" id="SDE75828.1"/>
    </source>
</evidence>
<dbReference type="EMBL" id="FNAP01000011">
    <property type="protein sequence ID" value="SDE75828.1"/>
    <property type="molecule type" value="Genomic_DNA"/>
</dbReference>
<evidence type="ECO:0000313" key="3">
    <source>
        <dbReference type="Proteomes" id="UP000199412"/>
    </source>
</evidence>
<dbReference type="OrthoDB" id="9940057at2"/>
<dbReference type="Proteomes" id="UP000199412">
    <property type="component" value="Unassembled WGS sequence"/>
</dbReference>
<keyword evidence="3" id="KW-1185">Reference proteome</keyword>
<sequence length="136" mass="13630">MTRLAGYLTAVALTVGLAGAAGAAPETMPGTMKTPSAADIPVVFTSEAFAATPEALCDGALENVAIGRPVPFRAAGCLRTFLLEADSAATVAARPAPEACEALLPSFAVGAPVLLGAAVPCVEDYILTGRDQVATR</sequence>
<reference evidence="2 3" key="1">
    <citation type="submission" date="2016-10" db="EMBL/GenBank/DDBJ databases">
        <authorList>
            <person name="de Groot N.N."/>
        </authorList>
    </citation>
    <scope>NUCLEOTIDE SEQUENCE [LARGE SCALE GENOMIC DNA]</scope>
    <source>
        <strain evidence="2 3">ATCC 700224</strain>
    </source>
</reference>
<proteinExistence type="predicted"/>
<accession>A0A1G7FIY0</accession>
<evidence type="ECO:0000256" key="1">
    <source>
        <dbReference type="SAM" id="SignalP"/>
    </source>
</evidence>
<protein>
    <submittedName>
        <fullName evidence="2">Uncharacterized protein</fullName>
    </submittedName>
</protein>